<name>A0AAV0ZU14_VICFA</name>
<proteinExistence type="predicted"/>
<dbReference type="Proteomes" id="UP001157006">
    <property type="component" value="Chromosome 3"/>
</dbReference>
<dbReference type="EMBL" id="OX451738">
    <property type="protein sequence ID" value="CAI8601985.1"/>
    <property type="molecule type" value="Genomic_DNA"/>
</dbReference>
<accession>A0AAV0ZU14</accession>
<evidence type="ECO:0000313" key="1">
    <source>
        <dbReference type="EMBL" id="CAI8601985.1"/>
    </source>
</evidence>
<evidence type="ECO:0000313" key="2">
    <source>
        <dbReference type="Proteomes" id="UP001157006"/>
    </source>
</evidence>
<gene>
    <name evidence="1" type="ORF">VFH_III019480</name>
</gene>
<reference evidence="1 2" key="1">
    <citation type="submission" date="2023-01" db="EMBL/GenBank/DDBJ databases">
        <authorList>
            <person name="Kreplak J."/>
        </authorList>
    </citation>
    <scope>NUCLEOTIDE SEQUENCE [LARGE SCALE GENOMIC DNA]</scope>
</reference>
<protein>
    <submittedName>
        <fullName evidence="1">Uncharacterized protein</fullName>
    </submittedName>
</protein>
<dbReference type="AlphaFoldDB" id="A0AAV0ZU14"/>
<sequence length="89" mass="10135">MGGEHIIEEDYMCDELDHGENDKSCDDRPSIIRFNEEDDLSKDFTFKVGMKFSSLNQFKNAILEHNVLNGRELSYGKLCGGLGKTIMLM</sequence>
<organism evidence="1 2">
    <name type="scientific">Vicia faba</name>
    <name type="common">Broad bean</name>
    <name type="synonym">Faba vulgaris</name>
    <dbReference type="NCBI Taxonomy" id="3906"/>
    <lineage>
        <taxon>Eukaryota</taxon>
        <taxon>Viridiplantae</taxon>
        <taxon>Streptophyta</taxon>
        <taxon>Embryophyta</taxon>
        <taxon>Tracheophyta</taxon>
        <taxon>Spermatophyta</taxon>
        <taxon>Magnoliopsida</taxon>
        <taxon>eudicotyledons</taxon>
        <taxon>Gunneridae</taxon>
        <taxon>Pentapetalae</taxon>
        <taxon>rosids</taxon>
        <taxon>fabids</taxon>
        <taxon>Fabales</taxon>
        <taxon>Fabaceae</taxon>
        <taxon>Papilionoideae</taxon>
        <taxon>50 kb inversion clade</taxon>
        <taxon>NPAAA clade</taxon>
        <taxon>Hologalegina</taxon>
        <taxon>IRL clade</taxon>
        <taxon>Fabeae</taxon>
        <taxon>Vicia</taxon>
    </lineage>
</organism>
<keyword evidence="2" id="KW-1185">Reference proteome</keyword>